<dbReference type="GO" id="GO:0033167">
    <property type="term" value="C:ARC complex"/>
    <property type="evidence" value="ECO:0007669"/>
    <property type="project" value="InterPro"/>
</dbReference>
<protein>
    <recommendedName>
        <fullName evidence="4">Argonaute siRNA chaperone complex subunit Arb1</fullName>
    </recommendedName>
</protein>
<evidence type="ECO:0000313" key="3">
    <source>
        <dbReference type="Proteomes" id="UP000319663"/>
    </source>
</evidence>
<feature type="region of interest" description="Disordered" evidence="1">
    <location>
        <begin position="1"/>
        <end position="85"/>
    </location>
</feature>
<organism evidence="2 3">
    <name type="scientific">Monascus purpureus</name>
    <name type="common">Red mold</name>
    <name type="synonym">Monascus anka</name>
    <dbReference type="NCBI Taxonomy" id="5098"/>
    <lineage>
        <taxon>Eukaryota</taxon>
        <taxon>Fungi</taxon>
        <taxon>Dikarya</taxon>
        <taxon>Ascomycota</taxon>
        <taxon>Pezizomycotina</taxon>
        <taxon>Eurotiomycetes</taxon>
        <taxon>Eurotiomycetidae</taxon>
        <taxon>Eurotiales</taxon>
        <taxon>Aspergillaceae</taxon>
        <taxon>Monascus</taxon>
    </lineage>
</organism>
<name>A0A507R742_MONPU</name>
<dbReference type="AlphaFoldDB" id="A0A507R742"/>
<sequence>MADEKASPSPSVRFADDGDPPKSQEPETFPETKDDAENNDKVEEQDEDEGATAEVDLVQPKKRKPRKRRPKSKRGKNKPTGFEKYYVDAPVTPEEYEEEQALYDVSRPILHRLEDAILRFQKKRRIESDRAAVFMKYLSYGGVDVSQKSFAGLDAREMQEMDNEQILIARGQTSISQDRSDLDIDFDAVVRGYLTSFFPYHFNPDTEEMINLATVTIRNFLSYILHHDVCPEYKENIDEARKSCDIVTKELWKNQQFTANGPGNFNMASSMLFGGYFYETYFDTDTWKNQKDDDDDQVKMTNDIARKVVKFALAGAGSKEQATRFRDLANQNALTATHIEDIDGFEITAILPPDEGTKQFYHIHAPDLQPVGKVIANAYRDPGKPPIDLTPEEKSEWENGKVVAPSKFEFFVEESLIQHCYPGMKVITSVWELNCGMHYFDEVMTAYCSIYTVLANDLMLGWKKPRSLVCGEEDNEDGNGNKDIEKMAQDAAEKALRDAGLSGQDKEE</sequence>
<gene>
    <name evidence="2" type="ORF">MPDQ_006139</name>
</gene>
<evidence type="ECO:0000256" key="1">
    <source>
        <dbReference type="SAM" id="MobiDB-lite"/>
    </source>
</evidence>
<dbReference type="OrthoDB" id="435402at2759"/>
<proteinExistence type="predicted"/>
<evidence type="ECO:0008006" key="4">
    <source>
        <dbReference type="Google" id="ProtNLM"/>
    </source>
</evidence>
<feature type="compositionally biased region" description="Basic and acidic residues" evidence="1">
    <location>
        <begin position="14"/>
        <end position="42"/>
    </location>
</feature>
<dbReference type="InterPro" id="IPR018606">
    <property type="entry name" value="Arb1"/>
</dbReference>
<dbReference type="EMBL" id="VIFY01000005">
    <property type="protein sequence ID" value="TQB76958.1"/>
    <property type="molecule type" value="Genomic_DNA"/>
</dbReference>
<dbReference type="Proteomes" id="UP000319663">
    <property type="component" value="Unassembled WGS sequence"/>
</dbReference>
<keyword evidence="3" id="KW-1185">Reference proteome</keyword>
<evidence type="ECO:0000313" key="2">
    <source>
        <dbReference type="EMBL" id="TQB76958.1"/>
    </source>
</evidence>
<dbReference type="STRING" id="5098.A0A507R742"/>
<comment type="caution">
    <text evidence="2">The sequence shown here is derived from an EMBL/GenBank/DDBJ whole genome shotgun (WGS) entry which is preliminary data.</text>
</comment>
<accession>A0A507R742</accession>
<dbReference type="GO" id="GO:0031047">
    <property type="term" value="P:regulatory ncRNA-mediated gene silencing"/>
    <property type="evidence" value="ECO:0007669"/>
    <property type="project" value="InterPro"/>
</dbReference>
<reference evidence="2 3" key="1">
    <citation type="submission" date="2019-06" db="EMBL/GenBank/DDBJ databases">
        <title>Wine fermentation using esterase from Monascus purpureus.</title>
        <authorList>
            <person name="Geng C."/>
            <person name="Zhang Y."/>
        </authorList>
    </citation>
    <scope>NUCLEOTIDE SEQUENCE [LARGE SCALE GENOMIC DNA]</scope>
    <source>
        <strain evidence="2">HQ1</strain>
    </source>
</reference>
<dbReference type="Pfam" id="PF09692">
    <property type="entry name" value="Arb1"/>
    <property type="match status" value="1"/>
</dbReference>
<feature type="compositionally biased region" description="Basic residues" evidence="1">
    <location>
        <begin position="60"/>
        <end position="77"/>
    </location>
</feature>